<protein>
    <submittedName>
        <fullName evidence="3">DUF3298 and DUF4163 domain-containing protein</fullName>
    </submittedName>
</protein>
<proteinExistence type="predicted"/>
<dbReference type="Pfam" id="PF11738">
    <property type="entry name" value="DUF3298"/>
    <property type="match status" value="1"/>
</dbReference>
<dbReference type="Pfam" id="PF13739">
    <property type="entry name" value="PdaC"/>
    <property type="match status" value="1"/>
</dbReference>
<feature type="domain" description="DUF3298" evidence="1">
    <location>
        <begin position="162"/>
        <end position="236"/>
    </location>
</feature>
<dbReference type="Proteomes" id="UP001179363">
    <property type="component" value="Unassembled WGS sequence"/>
</dbReference>
<dbReference type="Gene3D" id="3.90.640.20">
    <property type="entry name" value="Heat-shock cognate protein, ATPase"/>
    <property type="match status" value="1"/>
</dbReference>
<sequence length="247" mass="28229">MLLPLSIFVMFVGCKNEPAELIFEELAIEQVSEMNCKPEEENCAFISLHTPWVLDPGTLGKEVNYLIEKHIIHLVDFQEEEDFKSLEALSQSFIDNYEQTAKEFPEYNIPWEASVEGVITHNSPELITIKYNLAIFTGGAHGYTSVSYLNINPDNGQRLLNKDLFTEEFEAYAEALFREKNEIGKGESINSTGFFFENDEFQLPQNIGFTKDKLILQYNAYEVASYAEGGIRLEIPMVQATPFLKKR</sequence>
<gene>
    <name evidence="3" type="ORF">L1I30_03520</name>
</gene>
<dbReference type="RefSeq" id="WP_236132866.1">
    <property type="nucleotide sequence ID" value="NZ_JAKGTH010000006.1"/>
</dbReference>
<evidence type="ECO:0000313" key="3">
    <source>
        <dbReference type="EMBL" id="MCF4100729.1"/>
    </source>
</evidence>
<comment type="caution">
    <text evidence="3">The sequence shown here is derived from an EMBL/GenBank/DDBJ whole genome shotgun (WGS) entry which is preliminary data.</text>
</comment>
<keyword evidence="4" id="KW-1185">Reference proteome</keyword>
<dbReference type="Gene3D" id="3.30.565.40">
    <property type="entry name" value="Fervidobacterium nodosum Rt17-B1 like"/>
    <property type="match status" value="1"/>
</dbReference>
<organism evidence="3 4">
    <name type="scientific">Gillisia lutea</name>
    <dbReference type="NCBI Taxonomy" id="2909668"/>
    <lineage>
        <taxon>Bacteria</taxon>
        <taxon>Pseudomonadati</taxon>
        <taxon>Bacteroidota</taxon>
        <taxon>Flavobacteriia</taxon>
        <taxon>Flavobacteriales</taxon>
        <taxon>Flavobacteriaceae</taxon>
        <taxon>Gillisia</taxon>
    </lineage>
</organism>
<feature type="domain" description="Deacetylase PdaC" evidence="2">
    <location>
        <begin position="86"/>
        <end position="144"/>
    </location>
</feature>
<accession>A0ABS9ECW9</accession>
<name>A0ABS9ECW9_9FLAO</name>
<reference evidence="3" key="1">
    <citation type="submission" date="2022-01" db="EMBL/GenBank/DDBJ databases">
        <title>Gillisia lutea sp. nov., isolated from marine plastic residues from the Malvarosa beach (Valencia, Spain).</title>
        <authorList>
            <person name="Vidal-Verdu A."/>
            <person name="Molina-Menor E."/>
            <person name="Satari L."/>
            <person name="Pascual J."/>
            <person name="Pereto J."/>
            <person name="Porcar M."/>
        </authorList>
    </citation>
    <scope>NUCLEOTIDE SEQUENCE</scope>
    <source>
        <strain evidence="3">M10.2A</strain>
    </source>
</reference>
<evidence type="ECO:0000259" key="2">
    <source>
        <dbReference type="Pfam" id="PF13739"/>
    </source>
</evidence>
<dbReference type="InterPro" id="IPR037126">
    <property type="entry name" value="PdaC/RsiV-like_sf"/>
</dbReference>
<dbReference type="EMBL" id="JAKGTH010000006">
    <property type="protein sequence ID" value="MCF4100729.1"/>
    <property type="molecule type" value="Genomic_DNA"/>
</dbReference>
<evidence type="ECO:0000313" key="4">
    <source>
        <dbReference type="Proteomes" id="UP001179363"/>
    </source>
</evidence>
<evidence type="ECO:0000259" key="1">
    <source>
        <dbReference type="Pfam" id="PF11738"/>
    </source>
</evidence>
<dbReference type="InterPro" id="IPR025303">
    <property type="entry name" value="PdaC"/>
</dbReference>
<dbReference type="InterPro" id="IPR021729">
    <property type="entry name" value="DUF3298"/>
</dbReference>